<evidence type="ECO:0000313" key="2">
    <source>
        <dbReference type="EMBL" id="AXF19889.1"/>
    </source>
</evidence>
<sequence length="62" mass="6547">MARRLSAAPRAGRRHCRRGAIPHTVQPRPHPPRGVVSEECSCSIRSSRSSSAPGSAHCCAGS</sequence>
<reference evidence="2 3" key="1">
    <citation type="journal article" date="2018" name="ISME J.">
        <title>Involvement of Burkholderiaceae and sulfurous volatiles in disease-suppressive soils.</title>
        <authorList>
            <person name="Carrion V.J."/>
            <person name="Cordovez V."/>
            <person name="Tyc O."/>
            <person name="Etalo D.W."/>
            <person name="de Bruijn I."/>
            <person name="de Jager V.C."/>
            <person name="Medema M.H."/>
            <person name="Eberl L."/>
            <person name="Raaijmakers J.M."/>
        </authorList>
    </citation>
    <scope>NUCLEOTIDE SEQUENCE [LARGE SCALE GENOMIC DNA]</scope>
    <source>
        <strain evidence="3">mHSR5</strain>
    </source>
</reference>
<organism evidence="2 3">
    <name type="scientific">Burkholderia pyrrocinia</name>
    <name type="common">Pseudomonas pyrrocinia</name>
    <dbReference type="NCBI Taxonomy" id="60550"/>
    <lineage>
        <taxon>Bacteria</taxon>
        <taxon>Pseudomonadati</taxon>
        <taxon>Pseudomonadota</taxon>
        <taxon>Betaproteobacteria</taxon>
        <taxon>Burkholderiales</taxon>
        <taxon>Burkholderiaceae</taxon>
        <taxon>Burkholderia</taxon>
        <taxon>Burkholderia cepacia complex</taxon>
    </lineage>
</organism>
<protein>
    <submittedName>
        <fullName evidence="2">Uncharacterized protein</fullName>
    </submittedName>
</protein>
<evidence type="ECO:0000313" key="3">
    <source>
        <dbReference type="Proteomes" id="UP000253104"/>
    </source>
</evidence>
<gene>
    <name evidence="2" type="ORF">CUJ89_04770</name>
</gene>
<proteinExistence type="predicted"/>
<dbReference type="OrthoDB" id="9908718at2"/>
<feature type="compositionally biased region" description="Basic residues" evidence="1">
    <location>
        <begin position="11"/>
        <end position="20"/>
    </location>
</feature>
<evidence type="ECO:0000256" key="1">
    <source>
        <dbReference type="SAM" id="MobiDB-lite"/>
    </source>
</evidence>
<accession>A0A2Z5MRR9</accession>
<name>A0A2Z5MRR9_BURPY</name>
<dbReference type="AlphaFoldDB" id="A0A2Z5MRR9"/>
<dbReference type="Proteomes" id="UP000253104">
    <property type="component" value="Chromosome mHSR5_A"/>
</dbReference>
<dbReference type="EMBL" id="CP024902">
    <property type="protein sequence ID" value="AXF19889.1"/>
    <property type="molecule type" value="Genomic_DNA"/>
</dbReference>
<feature type="region of interest" description="Disordered" evidence="1">
    <location>
        <begin position="1"/>
        <end position="37"/>
    </location>
</feature>